<reference evidence="1" key="1">
    <citation type="submission" date="2020-07" db="EMBL/GenBank/DDBJ databases">
        <title>Huge and variable diversity of episymbiotic CPR bacteria and DPANN archaea in groundwater ecosystems.</title>
        <authorList>
            <person name="He C.Y."/>
            <person name="Keren R."/>
            <person name="Whittaker M."/>
            <person name="Farag I.F."/>
            <person name="Doudna J."/>
            <person name="Cate J.H.D."/>
            <person name="Banfield J.F."/>
        </authorList>
    </citation>
    <scope>NUCLEOTIDE SEQUENCE</scope>
    <source>
        <strain evidence="1">NC_groundwater_1226_Ag_S-0.1um_59_124</strain>
    </source>
</reference>
<name>A0A932YY54_9BACT</name>
<gene>
    <name evidence="1" type="ORF">HY474_02150</name>
</gene>
<evidence type="ECO:0000313" key="1">
    <source>
        <dbReference type="EMBL" id="MBI4132411.1"/>
    </source>
</evidence>
<accession>A0A932YY54</accession>
<sequence length="112" mass="13125">MKALQAARDYSLFLSLLYFGNDCEAASKADIKLRRHFPDPLRSRRHLENTLETFLLEREEESVLLGGHAVWFHRYGLRPGDQFVEVTPPDPRQLEFRFESAKVVPFRPRRAP</sequence>
<dbReference type="AlphaFoldDB" id="A0A932YY54"/>
<protein>
    <submittedName>
        <fullName evidence="1">Uncharacterized protein</fullName>
    </submittedName>
</protein>
<comment type="caution">
    <text evidence="1">The sequence shown here is derived from an EMBL/GenBank/DDBJ whole genome shotgun (WGS) entry which is preliminary data.</text>
</comment>
<dbReference type="EMBL" id="JACQMJ010000008">
    <property type="protein sequence ID" value="MBI4132411.1"/>
    <property type="molecule type" value="Genomic_DNA"/>
</dbReference>
<proteinExistence type="predicted"/>
<evidence type="ECO:0000313" key="2">
    <source>
        <dbReference type="Proteomes" id="UP000704960"/>
    </source>
</evidence>
<dbReference type="Proteomes" id="UP000704960">
    <property type="component" value="Unassembled WGS sequence"/>
</dbReference>
<organism evidence="1 2">
    <name type="scientific">Candidatus Sungiibacteriota bacterium</name>
    <dbReference type="NCBI Taxonomy" id="2750080"/>
    <lineage>
        <taxon>Bacteria</taxon>
        <taxon>Candidatus Sungiibacteriota</taxon>
    </lineage>
</organism>